<dbReference type="OrthoDB" id="9804328at2"/>
<dbReference type="InterPro" id="IPR029062">
    <property type="entry name" value="Class_I_gatase-like"/>
</dbReference>
<dbReference type="Proteomes" id="UP000189464">
    <property type="component" value="Chromosome"/>
</dbReference>
<accession>A0A1S6IYA7</accession>
<dbReference type="AlphaFoldDB" id="A0A1S6IYA7"/>
<reference evidence="3 4" key="1">
    <citation type="journal article" date="2016" name="Int. J. Syst. Evol. Microbiol.">
        <title>Desulfotomaculum ferrireducens sp. nov., a moderately thermophilic sulfate-reducing and dissimilatory Fe(III)-reducing bacterium isolated from compost.</title>
        <authorList>
            <person name="Yang G."/>
            <person name="Guo J."/>
            <person name="Zhuang L."/>
            <person name="Yuan Y."/>
            <person name="Zhou S."/>
        </authorList>
    </citation>
    <scope>NUCLEOTIDE SEQUENCE [LARGE SCALE GENOMIC DNA]</scope>
    <source>
        <strain evidence="3 4">GSS09</strain>
    </source>
</reference>
<sequence length="190" mass="20888">MLAVIDNYDSFTYNLVQLVRELGYPVKVYRNNAISLATLRDPQFTGILLSPGPGRPEEAGICLEVVRQFSGRIPILGVCLGHQTIAQAWGGKVVPAARLMHGKTSTILHDGRGIYRDIVSPFTATRYHSLAVEEASLPPCLTISARTPEGEVMGLRHNQFPVEGVQYHPESFATTQGKALLRNFLNLCKT</sequence>
<dbReference type="PANTHER" id="PTHR43418">
    <property type="entry name" value="MULTIFUNCTIONAL TRYPTOPHAN BIOSYNTHESIS PROTEIN-RELATED"/>
    <property type="match status" value="1"/>
</dbReference>
<keyword evidence="4" id="KW-1185">Reference proteome</keyword>
<dbReference type="FunFam" id="3.40.50.880:FF:000003">
    <property type="entry name" value="Anthranilate synthase component II"/>
    <property type="match status" value="1"/>
</dbReference>
<dbReference type="NCBIfam" id="TIGR00566">
    <property type="entry name" value="trpG_papA"/>
    <property type="match status" value="1"/>
</dbReference>
<organism evidence="3 4">
    <name type="scientific">Desulforamulus ferrireducens</name>
    <dbReference type="NCBI Taxonomy" id="1833852"/>
    <lineage>
        <taxon>Bacteria</taxon>
        <taxon>Bacillati</taxon>
        <taxon>Bacillota</taxon>
        <taxon>Clostridia</taxon>
        <taxon>Eubacteriales</taxon>
        <taxon>Peptococcaceae</taxon>
        <taxon>Desulforamulus</taxon>
    </lineage>
</organism>
<dbReference type="EMBL" id="CP019698">
    <property type="protein sequence ID" value="AQS59730.1"/>
    <property type="molecule type" value="Genomic_DNA"/>
</dbReference>
<dbReference type="InterPro" id="IPR050472">
    <property type="entry name" value="Anth_synth/Amidotransfase"/>
</dbReference>
<proteinExistence type="predicted"/>
<dbReference type="Pfam" id="PF00117">
    <property type="entry name" value="GATase"/>
    <property type="match status" value="1"/>
</dbReference>
<evidence type="ECO:0000256" key="1">
    <source>
        <dbReference type="ARBA" id="ARBA00022962"/>
    </source>
</evidence>
<dbReference type="PANTHER" id="PTHR43418:SF4">
    <property type="entry name" value="MULTIFUNCTIONAL TRYPTOPHAN BIOSYNTHESIS PROTEIN"/>
    <property type="match status" value="1"/>
</dbReference>
<dbReference type="InterPro" id="IPR017926">
    <property type="entry name" value="GATASE"/>
</dbReference>
<protein>
    <submittedName>
        <fullName evidence="3">Aminodeoxychorismate/anthranilate synthase component II</fullName>
    </submittedName>
</protein>
<name>A0A1S6IYA7_9FIRM</name>
<dbReference type="GO" id="GO:0000162">
    <property type="term" value="P:L-tryptophan biosynthetic process"/>
    <property type="evidence" value="ECO:0007669"/>
    <property type="project" value="TreeGrafter"/>
</dbReference>
<dbReference type="Gene3D" id="3.40.50.880">
    <property type="match status" value="1"/>
</dbReference>
<evidence type="ECO:0000313" key="3">
    <source>
        <dbReference type="EMBL" id="AQS59730.1"/>
    </source>
</evidence>
<dbReference type="PRINTS" id="PR00099">
    <property type="entry name" value="CPSGATASE"/>
</dbReference>
<dbReference type="InterPro" id="IPR006221">
    <property type="entry name" value="TrpG/PapA_dom"/>
</dbReference>
<dbReference type="PROSITE" id="PS51273">
    <property type="entry name" value="GATASE_TYPE_1"/>
    <property type="match status" value="1"/>
</dbReference>
<dbReference type="CDD" id="cd01743">
    <property type="entry name" value="GATase1_Anthranilate_Synthase"/>
    <property type="match status" value="1"/>
</dbReference>
<evidence type="ECO:0000313" key="4">
    <source>
        <dbReference type="Proteomes" id="UP000189464"/>
    </source>
</evidence>
<feature type="domain" description="Glutamine amidotransferase" evidence="2">
    <location>
        <begin position="4"/>
        <end position="185"/>
    </location>
</feature>
<dbReference type="PRINTS" id="PR00096">
    <property type="entry name" value="GATASE"/>
</dbReference>
<dbReference type="GO" id="GO:0004049">
    <property type="term" value="F:anthranilate synthase activity"/>
    <property type="evidence" value="ECO:0007669"/>
    <property type="project" value="TreeGrafter"/>
</dbReference>
<dbReference type="SUPFAM" id="SSF52317">
    <property type="entry name" value="Class I glutamine amidotransferase-like"/>
    <property type="match status" value="1"/>
</dbReference>
<dbReference type="GO" id="GO:0005829">
    <property type="term" value="C:cytosol"/>
    <property type="evidence" value="ECO:0007669"/>
    <property type="project" value="TreeGrafter"/>
</dbReference>
<dbReference type="PRINTS" id="PR00097">
    <property type="entry name" value="ANTSNTHASEII"/>
</dbReference>
<dbReference type="RefSeq" id="WP_077714776.1">
    <property type="nucleotide sequence ID" value="NZ_CP019698.1"/>
</dbReference>
<keyword evidence="1" id="KW-0315">Glutamine amidotransferase</keyword>
<gene>
    <name evidence="3" type="ORF">B0537_11970</name>
</gene>
<dbReference type="STRING" id="1833852.B0537_11970"/>
<dbReference type="KEGG" id="dfg:B0537_11970"/>
<evidence type="ECO:0000259" key="2">
    <source>
        <dbReference type="Pfam" id="PF00117"/>
    </source>
</evidence>